<dbReference type="GO" id="GO:0016757">
    <property type="term" value="F:glycosyltransferase activity"/>
    <property type="evidence" value="ECO:0007669"/>
    <property type="project" value="UniProtKB-KW"/>
</dbReference>
<feature type="domain" description="L,D-TPase catalytic" evidence="11">
    <location>
        <begin position="91"/>
        <end position="243"/>
    </location>
</feature>
<gene>
    <name evidence="12" type="ORF">PYTT_1805</name>
</gene>
<dbReference type="InterPro" id="IPR005490">
    <property type="entry name" value="LD_TPept_cat_dom"/>
</dbReference>
<evidence type="ECO:0000256" key="7">
    <source>
        <dbReference type="ARBA" id="ARBA00022984"/>
    </source>
</evidence>
<evidence type="ECO:0000256" key="5">
    <source>
        <dbReference type="ARBA" id="ARBA00022801"/>
    </source>
</evidence>
<keyword evidence="6 9" id="KW-0133">Cell shape</keyword>
<proteinExistence type="inferred from homology"/>
<dbReference type="PROSITE" id="PS52029">
    <property type="entry name" value="LD_TPASE"/>
    <property type="match status" value="1"/>
</dbReference>
<dbReference type="EMBL" id="LT629973">
    <property type="protein sequence ID" value="SEH92999.1"/>
    <property type="molecule type" value="Genomic_DNA"/>
</dbReference>
<keyword evidence="4" id="KW-0808">Transferase</keyword>
<keyword evidence="13" id="KW-1185">Reference proteome</keyword>
<comment type="similarity">
    <text evidence="2">Belongs to the YkuD family.</text>
</comment>
<feature type="compositionally biased region" description="Basic residues" evidence="10">
    <location>
        <begin position="14"/>
        <end position="25"/>
    </location>
</feature>
<dbReference type="GO" id="GO:0008360">
    <property type="term" value="P:regulation of cell shape"/>
    <property type="evidence" value="ECO:0007669"/>
    <property type="project" value="UniProtKB-UniRule"/>
</dbReference>
<dbReference type="PANTHER" id="PTHR30582">
    <property type="entry name" value="L,D-TRANSPEPTIDASE"/>
    <property type="match status" value="1"/>
</dbReference>
<evidence type="ECO:0000256" key="6">
    <source>
        <dbReference type="ARBA" id="ARBA00022960"/>
    </source>
</evidence>
<dbReference type="InterPro" id="IPR038063">
    <property type="entry name" value="Transpep_catalytic_dom"/>
</dbReference>
<keyword evidence="7 9" id="KW-0573">Peptidoglycan synthesis</keyword>
<protein>
    <submittedName>
        <fullName evidence="12">L d-transpeptidase catalytic domain</fullName>
    </submittedName>
</protein>
<dbReference type="SUPFAM" id="SSF141523">
    <property type="entry name" value="L,D-transpeptidase catalytic domain-like"/>
    <property type="match status" value="1"/>
</dbReference>
<feature type="active site" description="Nucleophile" evidence="9">
    <location>
        <position position="219"/>
    </location>
</feature>
<organism evidence="12 13">
    <name type="scientific">Akkermansia glycaniphila</name>
    <dbReference type="NCBI Taxonomy" id="1679444"/>
    <lineage>
        <taxon>Bacteria</taxon>
        <taxon>Pseudomonadati</taxon>
        <taxon>Verrucomicrobiota</taxon>
        <taxon>Verrucomicrobiia</taxon>
        <taxon>Verrucomicrobiales</taxon>
        <taxon>Akkermansiaceae</taxon>
        <taxon>Akkermansia</taxon>
    </lineage>
</organism>
<dbReference type="GO" id="GO:0005576">
    <property type="term" value="C:extracellular region"/>
    <property type="evidence" value="ECO:0007669"/>
    <property type="project" value="TreeGrafter"/>
</dbReference>
<evidence type="ECO:0000256" key="8">
    <source>
        <dbReference type="ARBA" id="ARBA00023316"/>
    </source>
</evidence>
<evidence type="ECO:0000313" key="12">
    <source>
        <dbReference type="EMBL" id="SEH92999.1"/>
    </source>
</evidence>
<dbReference type="GO" id="GO:0018104">
    <property type="term" value="P:peptidoglycan-protein cross-linking"/>
    <property type="evidence" value="ECO:0007669"/>
    <property type="project" value="TreeGrafter"/>
</dbReference>
<dbReference type="PANTHER" id="PTHR30582:SF24">
    <property type="entry name" value="L,D-TRANSPEPTIDASE ERFK_SRFK-RELATED"/>
    <property type="match status" value="1"/>
</dbReference>
<evidence type="ECO:0000259" key="11">
    <source>
        <dbReference type="PROSITE" id="PS52029"/>
    </source>
</evidence>
<dbReference type="Gene3D" id="2.40.440.10">
    <property type="entry name" value="L,D-transpeptidase catalytic domain-like"/>
    <property type="match status" value="1"/>
</dbReference>
<evidence type="ECO:0000256" key="10">
    <source>
        <dbReference type="SAM" id="MobiDB-lite"/>
    </source>
</evidence>
<dbReference type="GO" id="GO:0071972">
    <property type="term" value="F:peptidoglycan L,D-transpeptidase activity"/>
    <property type="evidence" value="ECO:0007669"/>
    <property type="project" value="TreeGrafter"/>
</dbReference>
<feature type="active site" description="Proton donor/acceptor" evidence="9">
    <location>
        <position position="203"/>
    </location>
</feature>
<dbReference type="GO" id="GO:0071555">
    <property type="term" value="P:cell wall organization"/>
    <property type="evidence" value="ECO:0007669"/>
    <property type="project" value="UniProtKB-UniRule"/>
</dbReference>
<dbReference type="KEGG" id="agl:PYTT_1805"/>
<accession>A0A1H6LW62</accession>
<reference evidence="13" key="1">
    <citation type="submission" date="2016-09" db="EMBL/GenBank/DDBJ databases">
        <authorList>
            <person name="Koehorst J."/>
        </authorList>
    </citation>
    <scope>NUCLEOTIDE SEQUENCE [LARGE SCALE GENOMIC DNA]</scope>
</reference>
<evidence type="ECO:0000256" key="4">
    <source>
        <dbReference type="ARBA" id="ARBA00022679"/>
    </source>
</evidence>
<sequence>MYKCVNDEVAGPATRRHKARPRVRTKATDSTPESQESNAPTEKKRNLPTHPQPPPNHKSAGNDDHTRRNLPGTPSNNLASEKKLDYNTAMPSIEISIGKQELRLLDDHGDTLLQAPVSTGLNGTGCEEGSGRTPLGNFDIGEKIGDGEHPSTIFQARKPVGRWPHDVPLGMTEQDDCILSRILRLRGLDTDNANTWSRYIYIHGTNDTQHLGQPRSHGCIRLHPADMVRLFDLACEGMPVHILP</sequence>
<name>A0A1H6LW62_9BACT</name>
<comment type="pathway">
    <text evidence="1 9">Cell wall biogenesis; peptidoglycan biosynthesis.</text>
</comment>
<evidence type="ECO:0000256" key="1">
    <source>
        <dbReference type="ARBA" id="ARBA00004752"/>
    </source>
</evidence>
<feature type="compositionally biased region" description="Polar residues" evidence="10">
    <location>
        <begin position="28"/>
        <end position="40"/>
    </location>
</feature>
<dbReference type="InterPro" id="IPR050979">
    <property type="entry name" value="LD-transpeptidase"/>
</dbReference>
<keyword evidence="8 9" id="KW-0961">Cell wall biogenesis/degradation</keyword>
<dbReference type="UniPathway" id="UPA00219"/>
<dbReference type="Pfam" id="PF03734">
    <property type="entry name" value="YkuD"/>
    <property type="match status" value="1"/>
</dbReference>
<dbReference type="STRING" id="1679444.PYTT_1805"/>
<evidence type="ECO:0000313" key="13">
    <source>
        <dbReference type="Proteomes" id="UP000176204"/>
    </source>
</evidence>
<evidence type="ECO:0000256" key="2">
    <source>
        <dbReference type="ARBA" id="ARBA00005992"/>
    </source>
</evidence>
<keyword evidence="3" id="KW-0328">Glycosyltransferase</keyword>
<feature type="region of interest" description="Disordered" evidence="10">
    <location>
        <begin position="1"/>
        <end position="84"/>
    </location>
</feature>
<dbReference type="AlphaFoldDB" id="A0A1H6LW62"/>
<keyword evidence="5" id="KW-0378">Hydrolase</keyword>
<dbReference type="Proteomes" id="UP000176204">
    <property type="component" value="Chromosome I"/>
</dbReference>
<dbReference type="CDD" id="cd16913">
    <property type="entry name" value="YkuD_like"/>
    <property type="match status" value="1"/>
</dbReference>
<evidence type="ECO:0000256" key="3">
    <source>
        <dbReference type="ARBA" id="ARBA00022676"/>
    </source>
</evidence>
<evidence type="ECO:0000256" key="9">
    <source>
        <dbReference type="PROSITE-ProRule" id="PRU01373"/>
    </source>
</evidence>